<comment type="caution">
    <text evidence="1">The sequence shown here is derived from an EMBL/GenBank/DDBJ whole genome shotgun (WGS) entry which is preliminary data.</text>
</comment>
<dbReference type="EMBL" id="RXMA01000024">
    <property type="protein sequence ID" value="RTR16556.1"/>
    <property type="molecule type" value="Genomic_DNA"/>
</dbReference>
<keyword evidence="2" id="KW-1185">Reference proteome</keyword>
<dbReference type="Proteomes" id="UP000277007">
    <property type="component" value="Unassembled WGS sequence"/>
</dbReference>
<sequence>MMNTHAQSAWEAITILDEAADLLTALRLYDGRTSRDSFAEKQAILNRARERLDSVRVLA</sequence>
<name>A0A431VCC2_9PROT</name>
<gene>
    <name evidence="1" type="ORF">EJ903_20175</name>
</gene>
<proteinExistence type="predicted"/>
<organism evidence="1 2">
    <name type="scientific">Azospirillum griseum</name>
    <dbReference type="NCBI Taxonomy" id="2496639"/>
    <lineage>
        <taxon>Bacteria</taxon>
        <taxon>Pseudomonadati</taxon>
        <taxon>Pseudomonadota</taxon>
        <taxon>Alphaproteobacteria</taxon>
        <taxon>Rhodospirillales</taxon>
        <taxon>Azospirillaceae</taxon>
        <taxon>Azospirillum</taxon>
    </lineage>
</organism>
<dbReference type="RefSeq" id="WP_126618812.1">
    <property type="nucleotide sequence ID" value="NZ_JBHUCY010000016.1"/>
</dbReference>
<evidence type="ECO:0000313" key="2">
    <source>
        <dbReference type="Proteomes" id="UP000277007"/>
    </source>
</evidence>
<accession>A0A431VCC2</accession>
<reference evidence="1 2" key="1">
    <citation type="submission" date="2018-12" db="EMBL/GenBank/DDBJ databases">
        <authorList>
            <person name="Yang Y."/>
        </authorList>
    </citation>
    <scope>NUCLEOTIDE SEQUENCE [LARGE SCALE GENOMIC DNA]</scope>
    <source>
        <strain evidence="1 2">L-25-5w-1</strain>
    </source>
</reference>
<dbReference type="AlphaFoldDB" id="A0A431VCC2"/>
<evidence type="ECO:0000313" key="1">
    <source>
        <dbReference type="EMBL" id="RTR16556.1"/>
    </source>
</evidence>
<protein>
    <submittedName>
        <fullName evidence="1">Uncharacterized protein</fullName>
    </submittedName>
</protein>